<dbReference type="InterPro" id="IPR008922">
    <property type="entry name" value="Di-copper_centre_dom_sf"/>
</dbReference>
<dbReference type="Pfam" id="PF07690">
    <property type="entry name" value="MFS_1"/>
    <property type="match status" value="1"/>
</dbReference>
<dbReference type="SUPFAM" id="SSF48056">
    <property type="entry name" value="Di-copper centre-containing domain"/>
    <property type="match status" value="1"/>
</dbReference>
<dbReference type="Pfam" id="PF00264">
    <property type="entry name" value="Tyrosinase"/>
    <property type="match status" value="1"/>
</dbReference>
<dbReference type="InterPro" id="IPR041640">
    <property type="entry name" value="Tyrosinase_C"/>
</dbReference>
<name>A0ABR1WRV1_9PEZI</name>
<feature type="region of interest" description="Disordered" evidence="9">
    <location>
        <begin position="1"/>
        <end position="31"/>
    </location>
</feature>
<evidence type="ECO:0000256" key="3">
    <source>
        <dbReference type="ARBA" id="ARBA00022448"/>
    </source>
</evidence>
<keyword evidence="14" id="KW-1185">Reference proteome</keyword>
<comment type="cofactor">
    <cofactor evidence="1">
        <name>Cu(2+)</name>
        <dbReference type="ChEBI" id="CHEBI:29036"/>
    </cofactor>
</comment>
<comment type="subcellular location">
    <subcellularLocation>
        <location evidence="2">Endomembrane system</location>
        <topology evidence="2">Multi-pass membrane protein</topology>
    </subcellularLocation>
</comment>
<comment type="caution">
    <text evidence="13">The sequence shown here is derived from an EMBL/GenBank/DDBJ whole genome shotgun (WGS) entry which is preliminary data.</text>
</comment>
<reference evidence="13 14" key="1">
    <citation type="submission" date="2023-01" db="EMBL/GenBank/DDBJ databases">
        <title>Analysis of 21 Apiospora genomes using comparative genomics revels a genus with tremendous synthesis potential of carbohydrate active enzymes and secondary metabolites.</title>
        <authorList>
            <person name="Sorensen T."/>
        </authorList>
    </citation>
    <scope>NUCLEOTIDE SEQUENCE [LARGE SCALE GENOMIC DNA]</scope>
    <source>
        <strain evidence="13 14">CBS 114990</strain>
    </source>
</reference>
<feature type="transmembrane region" description="Helical" evidence="10">
    <location>
        <begin position="72"/>
        <end position="96"/>
    </location>
</feature>
<keyword evidence="6" id="KW-0560">Oxidoreductase</keyword>
<evidence type="ECO:0008006" key="15">
    <source>
        <dbReference type="Google" id="ProtNLM"/>
    </source>
</evidence>
<feature type="domain" description="Tyrosinase copper-binding" evidence="11">
    <location>
        <begin position="482"/>
        <end position="665"/>
    </location>
</feature>
<dbReference type="Pfam" id="PF18132">
    <property type="entry name" value="Tyrosinase_C"/>
    <property type="match status" value="1"/>
</dbReference>
<keyword evidence="5 10" id="KW-1133">Transmembrane helix</keyword>
<keyword evidence="8 10" id="KW-0472">Membrane</keyword>
<feature type="transmembrane region" description="Helical" evidence="10">
    <location>
        <begin position="305"/>
        <end position="323"/>
    </location>
</feature>
<sequence length="990" mass="107861">MKANNEEQVPLLSETHLYGNGNTSREEEDHEDRQLHGVHLCLAMGKETRRGLCPDGQCITDAMPDETLVSTLSATMAAAFSALSLVSWLGSSYLVASAVVQPLCGKLSDMYGRSCGFSVALAMFGLGNVACGIAPHARVLLAGRIIAGLGGGASTAVGSLATGIVIKTLGGYKAMKPVVFMLYLVAPCGFTLSDLDTSPWVTVAILGAMGAGFGSVLTALLISVLSLTERHVQATATSMLYSTRKTGAACGVASSVIIMGLVTAAHAGHQPLDLPNVAEQCDRHLFPGPNRPRICVHYGDGLHQVLLFTAILGLVGLIFSSMIRSKTLSHRTRLDCNSDIHLNQSLPSSKSFRLLSASLYVTMDPIQALKDATNAGIVKGLKDISGVKPRLDIDVMIRDQPDTFNLFILALDKMQKPDFQPHVLRYAEISDCRTGTTTVQEAPRVNFPGIIENGMTSFAYDYSCPIAFTVEKINVRTAPDDKWMAMGNPLHHWEFEKDFVPEKDWVGSNAYILDELLYARDRTHRYPLAGKDKKPSPEMESAKLLNQVLNTLRMDSNRLALAFLLSEAYNDWDLFASNSTPKEGYTSDTEAGDYMKLKASGSLESLHNLYHGLIGGNPKIQRGANEEILVGGGGGHMSKVSTAAFDPVFWMHHGQVERLASIWQAIHRGEEHSWLKKADDRELALFPFRQSAGIAPENMWKADMLRDHETLGYTFDDIQGTKEEIRDKLKDMYSWSIYDPDRRRNCEVKAPADMEPIAVEKTQFFEPLIDEPPILSGQAPGDKLLTPEDKPAPGKHLAVFHPKHNSREWYIDNMVTRQFLNDTFTVLFFISPEAHGAAPDTAHDAFQAPALVGVHHIFTAPAQVCDNCGDHAAAATVVETTIPITSMLIDFRAARVLPSLEPEDVKPFLAKRLKWRICTSDGRFFDPRVMAGTATFKVGISTKCIEDGQMSYSRHGDVIDSIVGSSSTTCDAAAALGDGLEGAAGVFGSS</sequence>
<gene>
    <name evidence="13" type="ORF">PG997_006821</name>
</gene>
<evidence type="ECO:0000256" key="10">
    <source>
        <dbReference type="SAM" id="Phobius"/>
    </source>
</evidence>
<keyword evidence="7" id="KW-0503">Monooxygenase</keyword>
<keyword evidence="3" id="KW-0813">Transport</keyword>
<evidence type="ECO:0000313" key="13">
    <source>
        <dbReference type="EMBL" id="KAK8085550.1"/>
    </source>
</evidence>
<evidence type="ECO:0000259" key="11">
    <source>
        <dbReference type="Pfam" id="PF00264"/>
    </source>
</evidence>
<feature type="transmembrane region" description="Helical" evidence="10">
    <location>
        <begin position="117"/>
        <end position="135"/>
    </location>
</feature>
<dbReference type="EMBL" id="JAQQWN010000005">
    <property type="protein sequence ID" value="KAK8085550.1"/>
    <property type="molecule type" value="Genomic_DNA"/>
</dbReference>
<dbReference type="RefSeq" id="XP_066670059.1">
    <property type="nucleotide sequence ID" value="XM_066811136.1"/>
</dbReference>
<dbReference type="InterPro" id="IPR036259">
    <property type="entry name" value="MFS_trans_sf"/>
</dbReference>
<dbReference type="SUPFAM" id="SSF103473">
    <property type="entry name" value="MFS general substrate transporter"/>
    <property type="match status" value="2"/>
</dbReference>
<keyword evidence="4 10" id="KW-0812">Transmembrane</keyword>
<feature type="transmembrane region" description="Helical" evidence="10">
    <location>
        <begin position="141"/>
        <end position="166"/>
    </location>
</feature>
<feature type="domain" description="Tyrosinase C-terminal" evidence="12">
    <location>
        <begin position="808"/>
        <end position="931"/>
    </location>
</feature>
<evidence type="ECO:0000256" key="6">
    <source>
        <dbReference type="ARBA" id="ARBA00023002"/>
    </source>
</evidence>
<evidence type="ECO:0000259" key="12">
    <source>
        <dbReference type="Pfam" id="PF18132"/>
    </source>
</evidence>
<dbReference type="Gene3D" id="1.20.1720.10">
    <property type="entry name" value="Multidrug resistance protein D"/>
    <property type="match status" value="1"/>
</dbReference>
<accession>A0ABR1WRV1</accession>
<evidence type="ECO:0000256" key="9">
    <source>
        <dbReference type="SAM" id="MobiDB-lite"/>
    </source>
</evidence>
<proteinExistence type="predicted"/>
<evidence type="ECO:0000256" key="4">
    <source>
        <dbReference type="ARBA" id="ARBA00022692"/>
    </source>
</evidence>
<dbReference type="PANTHER" id="PTHR23501:SF191">
    <property type="entry name" value="VACUOLAR BASIC AMINO ACID TRANSPORTER 4"/>
    <property type="match status" value="1"/>
</dbReference>
<dbReference type="GeneID" id="92044196"/>
<protein>
    <recommendedName>
        <fullName evidence="15">Tyrosinase copper-binding domain-containing protein</fullName>
    </recommendedName>
</protein>
<organism evidence="13 14">
    <name type="scientific">Apiospora hydei</name>
    <dbReference type="NCBI Taxonomy" id="1337664"/>
    <lineage>
        <taxon>Eukaryota</taxon>
        <taxon>Fungi</taxon>
        <taxon>Dikarya</taxon>
        <taxon>Ascomycota</taxon>
        <taxon>Pezizomycotina</taxon>
        <taxon>Sordariomycetes</taxon>
        <taxon>Xylariomycetidae</taxon>
        <taxon>Amphisphaeriales</taxon>
        <taxon>Apiosporaceae</taxon>
        <taxon>Apiospora</taxon>
    </lineage>
</organism>
<dbReference type="Proteomes" id="UP001433268">
    <property type="component" value="Unassembled WGS sequence"/>
</dbReference>
<evidence type="ECO:0000313" key="14">
    <source>
        <dbReference type="Proteomes" id="UP001433268"/>
    </source>
</evidence>
<evidence type="ECO:0000256" key="7">
    <source>
        <dbReference type="ARBA" id="ARBA00023033"/>
    </source>
</evidence>
<dbReference type="Gene3D" id="2.60.310.20">
    <property type="match status" value="1"/>
</dbReference>
<dbReference type="InterPro" id="IPR011701">
    <property type="entry name" value="MFS"/>
</dbReference>
<dbReference type="PANTHER" id="PTHR23501">
    <property type="entry name" value="MAJOR FACILITATOR SUPERFAMILY"/>
    <property type="match status" value="1"/>
</dbReference>
<feature type="transmembrane region" description="Helical" evidence="10">
    <location>
        <begin position="201"/>
        <end position="227"/>
    </location>
</feature>
<feature type="transmembrane region" description="Helical" evidence="10">
    <location>
        <begin position="178"/>
        <end position="195"/>
    </location>
</feature>
<evidence type="ECO:0000256" key="1">
    <source>
        <dbReference type="ARBA" id="ARBA00001973"/>
    </source>
</evidence>
<dbReference type="Gene3D" id="1.10.1280.10">
    <property type="entry name" value="Di-copper center containing domain from catechol oxidase"/>
    <property type="match status" value="1"/>
</dbReference>
<evidence type="ECO:0000256" key="2">
    <source>
        <dbReference type="ARBA" id="ARBA00004127"/>
    </source>
</evidence>
<evidence type="ECO:0000256" key="5">
    <source>
        <dbReference type="ARBA" id="ARBA00022989"/>
    </source>
</evidence>
<dbReference type="InterPro" id="IPR002227">
    <property type="entry name" value="Tyrosinase_Cu-bd"/>
</dbReference>
<evidence type="ECO:0000256" key="8">
    <source>
        <dbReference type="ARBA" id="ARBA00023136"/>
    </source>
</evidence>